<dbReference type="PANTHER" id="PTHR11188:SF176">
    <property type="entry name" value="ARRESTIN DOMAIN-CONTAINING PROTEIN 1"/>
    <property type="match status" value="1"/>
</dbReference>
<feature type="region of interest" description="Disordered" evidence="2">
    <location>
        <begin position="496"/>
        <end position="531"/>
    </location>
</feature>
<keyword evidence="5" id="KW-1185">Reference proteome</keyword>
<name>A0A8B9MSC6_9AVES</name>
<dbReference type="GO" id="GO:1990756">
    <property type="term" value="F:ubiquitin-like ligase-substrate adaptor activity"/>
    <property type="evidence" value="ECO:0007669"/>
    <property type="project" value="TreeGrafter"/>
</dbReference>
<dbReference type="GO" id="GO:0031625">
    <property type="term" value="F:ubiquitin protein ligase binding"/>
    <property type="evidence" value="ECO:0007669"/>
    <property type="project" value="TreeGrafter"/>
</dbReference>
<dbReference type="InterPro" id="IPR014752">
    <property type="entry name" value="Arrestin-like_C"/>
</dbReference>
<feature type="compositionally biased region" description="Polar residues" evidence="2">
    <location>
        <begin position="520"/>
        <end position="531"/>
    </location>
</feature>
<accession>A0A8B9MSC6</accession>
<evidence type="ECO:0000256" key="2">
    <source>
        <dbReference type="SAM" id="MobiDB-lite"/>
    </source>
</evidence>
<dbReference type="Proteomes" id="UP000694541">
    <property type="component" value="Unplaced"/>
</dbReference>
<dbReference type="InterPro" id="IPR011022">
    <property type="entry name" value="Arrestin_C-like"/>
</dbReference>
<dbReference type="Pfam" id="PF02752">
    <property type="entry name" value="Arrestin_C"/>
    <property type="match status" value="1"/>
</dbReference>
<dbReference type="Gene3D" id="2.60.40.640">
    <property type="match status" value="2"/>
</dbReference>
<dbReference type="GO" id="GO:0005737">
    <property type="term" value="C:cytoplasm"/>
    <property type="evidence" value="ECO:0007669"/>
    <property type="project" value="TreeGrafter"/>
</dbReference>
<dbReference type="PANTHER" id="PTHR11188">
    <property type="entry name" value="ARRESTIN DOMAIN CONTAINING PROTEIN"/>
    <property type="match status" value="1"/>
</dbReference>
<sequence>MLKATGVIKTGGGRGDSWAEELQGGDQIRRSREQQEARWSHAGAASSFPHSLSPQPAPSLTARAHNQFLSSEHSPDPQAAPSLTARPHNRLLPSGPGPTRCPFPHSPAPQAPPFPQGPAPHPAPSLTARPHRLPPSLRARPGPTARPGREEAGRGGTEAARRGRDVAGRRGVGRQVVLPAERSGPGRSGRRGAAMGKVQLFEIRLGESRVVYSPGEPLAGTVTVRLSGSLQYRAIKVSCIGSCGVSNKINDTAWTVEEQYFNSTLSLADKGVLTAGEHNFPFQFLLPASAPTSFEGPFGKVLHQVKAVIDTPRFSKDYKCNKIFYILCPLNLNDIPDIEQPNTMSITKKFNYKLVKSGNIILTATSDLKGYIVGQVIQLRTDIENKSGRDTGAVVASLLQKVAYKSKRWIYDLRTIAEVEGSGVKAWKHAEWKEQILVPALPQSILQGCSLIHIDYYIQVSLKSPEVSVTLPIYIGNIAVNRVPLSPSRSIQHIPSAVVPSAPPEEEEAASGYHPMDNVSIPTKSHSQQQPFSYAPGLSFQEIRVDSEQTGSPNHPTLCLSTGATVPYYAEGNVVPVPTASSLILPPEYSTWGYPYEAPPSYEQSCSSANSSISNGN</sequence>
<dbReference type="Ensembl" id="ENSANIT00000012397.1">
    <property type="protein sequence ID" value="ENSANIP00000011986.1"/>
    <property type="gene ID" value="ENSANIG00000008108.1"/>
</dbReference>
<feature type="compositionally biased region" description="Basic and acidic residues" evidence="2">
    <location>
        <begin position="27"/>
        <end position="39"/>
    </location>
</feature>
<dbReference type="Pfam" id="PF00339">
    <property type="entry name" value="Arrestin_N"/>
    <property type="match status" value="1"/>
</dbReference>
<comment type="similarity">
    <text evidence="1">Belongs to the arrestin family.</text>
</comment>
<feature type="region of interest" description="Disordered" evidence="2">
    <location>
        <begin position="1"/>
        <end position="167"/>
    </location>
</feature>
<organism evidence="4 5">
    <name type="scientific">Accipiter nisus</name>
    <name type="common">Eurasian sparrowhawk</name>
    <dbReference type="NCBI Taxonomy" id="211598"/>
    <lineage>
        <taxon>Eukaryota</taxon>
        <taxon>Metazoa</taxon>
        <taxon>Chordata</taxon>
        <taxon>Craniata</taxon>
        <taxon>Vertebrata</taxon>
        <taxon>Euteleostomi</taxon>
        <taxon>Archelosauria</taxon>
        <taxon>Archosauria</taxon>
        <taxon>Dinosauria</taxon>
        <taxon>Saurischia</taxon>
        <taxon>Theropoda</taxon>
        <taxon>Coelurosauria</taxon>
        <taxon>Aves</taxon>
        <taxon>Neognathae</taxon>
        <taxon>Neoaves</taxon>
        <taxon>Telluraves</taxon>
        <taxon>Accipitrimorphae</taxon>
        <taxon>Accipitriformes</taxon>
        <taxon>Accipitridae</taxon>
        <taxon>Accipitrinae</taxon>
        <taxon>Accipiter</taxon>
    </lineage>
</organism>
<protein>
    <submittedName>
        <fullName evidence="4">Arrestin domain containing 1</fullName>
    </submittedName>
</protein>
<evidence type="ECO:0000313" key="4">
    <source>
        <dbReference type="Ensembl" id="ENSANIP00000011986.1"/>
    </source>
</evidence>
<dbReference type="InterPro" id="IPR050357">
    <property type="entry name" value="Arrestin_domain-protein"/>
</dbReference>
<dbReference type="InterPro" id="IPR011021">
    <property type="entry name" value="Arrestin-like_N"/>
</dbReference>
<dbReference type="SMART" id="SM01017">
    <property type="entry name" value="Arrestin_C"/>
    <property type="match status" value="1"/>
</dbReference>
<feature type="compositionally biased region" description="Pro residues" evidence="2">
    <location>
        <begin position="95"/>
        <end position="123"/>
    </location>
</feature>
<dbReference type="AlphaFoldDB" id="A0A8B9MSC6"/>
<feature type="domain" description="Arrestin C-terminal-like" evidence="3">
    <location>
        <begin position="356"/>
        <end position="480"/>
    </location>
</feature>
<evidence type="ECO:0000313" key="5">
    <source>
        <dbReference type="Proteomes" id="UP000694541"/>
    </source>
</evidence>
<evidence type="ECO:0000259" key="3">
    <source>
        <dbReference type="SMART" id="SM01017"/>
    </source>
</evidence>
<feature type="compositionally biased region" description="Basic and acidic residues" evidence="2">
    <location>
        <begin position="147"/>
        <end position="167"/>
    </location>
</feature>
<dbReference type="GO" id="GO:0015031">
    <property type="term" value="P:protein transport"/>
    <property type="evidence" value="ECO:0007669"/>
    <property type="project" value="TreeGrafter"/>
</dbReference>
<proteinExistence type="inferred from homology"/>
<dbReference type="SUPFAM" id="SSF81296">
    <property type="entry name" value="E set domains"/>
    <property type="match status" value="2"/>
</dbReference>
<reference evidence="4" key="2">
    <citation type="submission" date="2025-09" db="UniProtKB">
        <authorList>
            <consortium name="Ensembl"/>
        </authorList>
    </citation>
    <scope>IDENTIFICATION</scope>
</reference>
<reference evidence="4" key="1">
    <citation type="submission" date="2025-08" db="UniProtKB">
        <authorList>
            <consortium name="Ensembl"/>
        </authorList>
    </citation>
    <scope>IDENTIFICATION</scope>
</reference>
<dbReference type="InterPro" id="IPR014756">
    <property type="entry name" value="Ig_E-set"/>
</dbReference>
<evidence type="ECO:0000256" key="1">
    <source>
        <dbReference type="ARBA" id="ARBA00005298"/>
    </source>
</evidence>